<sequence>MMFSFVTLPYLFVARSRRILLRGRASTYISAYQCRTPYRASNRG</sequence>
<reference evidence="1 2" key="1">
    <citation type="journal article" date="2017" name="Biosci. Biotechnol. Biochem.">
        <title>Identification and characterization of a sulfoglycosidase from Bifidobacterium bifidum implicated in mucin glycan utilization.</title>
        <authorList>
            <person name="Katoh T."/>
            <person name="Maeshibu T."/>
            <person name="Kikkawa K."/>
            <person name="Gotoh A."/>
            <person name="Tomabechi Y."/>
            <person name="Nakamura M."/>
            <person name="Liao W.-H."/>
            <person name="Yamaguchi M."/>
            <person name="Ashida H."/>
            <person name="Yamamoto K."/>
            <person name="Katayama T."/>
        </authorList>
    </citation>
    <scope>NUCLEOTIDE SEQUENCE [LARGE SCALE GENOMIC DNA]</scope>
    <source>
        <strain evidence="1 2">JCM 7004</strain>
    </source>
</reference>
<dbReference type="Proteomes" id="UP000262177">
    <property type="component" value="Chromosome"/>
</dbReference>
<accession>A0A286T9T2</accession>
<organism evidence="1 2">
    <name type="scientific">Bifidobacterium bifidum LMG 13195</name>
    <dbReference type="NCBI Taxonomy" id="1207542"/>
    <lineage>
        <taxon>Bacteria</taxon>
        <taxon>Bacillati</taxon>
        <taxon>Actinomycetota</taxon>
        <taxon>Actinomycetes</taxon>
        <taxon>Bifidobacteriales</taxon>
        <taxon>Bifidobacteriaceae</taxon>
        <taxon>Bifidobacterium</taxon>
    </lineage>
</organism>
<dbReference type="EMBL" id="AP018131">
    <property type="protein sequence ID" value="BBA47174.1"/>
    <property type="molecule type" value="Genomic_DNA"/>
</dbReference>
<evidence type="ECO:0000313" key="1">
    <source>
        <dbReference type="EMBL" id="BBA47174.1"/>
    </source>
</evidence>
<evidence type="ECO:0000313" key="2">
    <source>
        <dbReference type="Proteomes" id="UP000262177"/>
    </source>
</evidence>
<gene>
    <name evidence="1" type="ORF">BBJK_00184</name>
</gene>
<dbReference type="AlphaFoldDB" id="A0A286T9T2"/>
<protein>
    <submittedName>
        <fullName evidence="1">Uncharacterized protein</fullName>
    </submittedName>
</protein>
<name>A0A286T9T2_BIFBI</name>
<proteinExistence type="predicted"/>